<reference evidence="3" key="1">
    <citation type="submission" date="2019-06" db="EMBL/GenBank/DDBJ databases">
        <title>Draft genome sequence of the griseofulvin-producing fungus Xylaria cubensis strain G536.</title>
        <authorList>
            <person name="Mead M.E."/>
            <person name="Raja H.A."/>
            <person name="Steenwyk J.L."/>
            <person name="Knowles S.L."/>
            <person name="Oberlies N.H."/>
            <person name="Rokas A."/>
        </authorList>
    </citation>
    <scope>NUCLEOTIDE SEQUENCE [LARGE SCALE GENOMIC DNA]</scope>
    <source>
        <strain evidence="3">G536</strain>
    </source>
</reference>
<dbReference type="SUPFAM" id="SSF81383">
    <property type="entry name" value="F-box domain"/>
    <property type="match status" value="1"/>
</dbReference>
<dbReference type="SUPFAM" id="SSF52047">
    <property type="entry name" value="RNI-like"/>
    <property type="match status" value="1"/>
</dbReference>
<gene>
    <name evidence="2" type="ORF">FHL15_000489</name>
</gene>
<dbReference type="Gene3D" id="3.80.10.10">
    <property type="entry name" value="Ribonuclease Inhibitor"/>
    <property type="match status" value="1"/>
</dbReference>
<evidence type="ECO:0000259" key="1">
    <source>
        <dbReference type="Pfam" id="PF12937"/>
    </source>
</evidence>
<dbReference type="AlphaFoldDB" id="A0A553IDY2"/>
<evidence type="ECO:0000313" key="3">
    <source>
        <dbReference type="Proteomes" id="UP000319160"/>
    </source>
</evidence>
<dbReference type="InterPro" id="IPR036047">
    <property type="entry name" value="F-box-like_dom_sf"/>
</dbReference>
<dbReference type="InterPro" id="IPR032675">
    <property type="entry name" value="LRR_dom_sf"/>
</dbReference>
<dbReference type="Pfam" id="PF12937">
    <property type="entry name" value="F-box-like"/>
    <property type="match status" value="1"/>
</dbReference>
<sequence length="525" mass="59779">MAFNALESGAGAKGCSADMNLDIWHLILSQLDSRKDLYNVCLTSRAWYTMAMPHLYRVVPLTARPHDIFDWERKKDPMLFACSLSSRLLDTENEGLRNAVHELDFGHFENTNLNMMEERLVTLVDILPNLQRVKIRSRLTQKVLEGLVGHSRRIPLHLLGEDGKREIDNDLENVVALTARVNPFDESEGPNRRILGIQKLLFACPNLTSFSLEIVGGYGGCVISMPRFQRVYSFEFSGDETFPPLEELSLSGYPFGGYRLGKVETEYWQKKFQWSNLRSLTLGPRYTAIFLKLAAGHAKSLRELKVQLYTDADRETNCPPLDKFLMTFTSLESLTVKGYHLPIEPIANHPGLKHLCLHSFEPAYGDNTRPTLSVEQLQELDRSCALLETLELDLYRDGEWPEEILKTFATGFKNLRRLTLHLELGLKSVKGLRTPAPETCVQIKPILNKDSAREAGQLFFGWRSSSNLNTLVLKTGEPLRRYPQWEPGYSVFERRNGDIVEVHKPCNTGDVPEVTIMARSPQSYY</sequence>
<proteinExistence type="predicted"/>
<keyword evidence="3" id="KW-1185">Reference proteome</keyword>
<protein>
    <recommendedName>
        <fullName evidence="1">F-box domain-containing protein</fullName>
    </recommendedName>
</protein>
<dbReference type="Proteomes" id="UP000319160">
    <property type="component" value="Unassembled WGS sequence"/>
</dbReference>
<dbReference type="STRING" id="2512241.A0A553IDY2"/>
<dbReference type="OrthoDB" id="3945550at2759"/>
<comment type="caution">
    <text evidence="2">The sequence shown here is derived from an EMBL/GenBank/DDBJ whole genome shotgun (WGS) entry which is preliminary data.</text>
</comment>
<name>A0A553IDY2_9PEZI</name>
<dbReference type="InterPro" id="IPR001810">
    <property type="entry name" value="F-box_dom"/>
</dbReference>
<accession>A0A553IDY2</accession>
<dbReference type="EMBL" id="VFLP01000002">
    <property type="protein sequence ID" value="TRX98415.1"/>
    <property type="molecule type" value="Genomic_DNA"/>
</dbReference>
<organism evidence="2 3">
    <name type="scientific">Xylaria flabelliformis</name>
    <dbReference type="NCBI Taxonomy" id="2512241"/>
    <lineage>
        <taxon>Eukaryota</taxon>
        <taxon>Fungi</taxon>
        <taxon>Dikarya</taxon>
        <taxon>Ascomycota</taxon>
        <taxon>Pezizomycotina</taxon>
        <taxon>Sordariomycetes</taxon>
        <taxon>Xylariomycetidae</taxon>
        <taxon>Xylariales</taxon>
        <taxon>Xylariaceae</taxon>
        <taxon>Xylaria</taxon>
    </lineage>
</organism>
<feature type="domain" description="F-box" evidence="1">
    <location>
        <begin position="22"/>
        <end position="57"/>
    </location>
</feature>
<evidence type="ECO:0000313" key="2">
    <source>
        <dbReference type="EMBL" id="TRX98415.1"/>
    </source>
</evidence>